<feature type="chain" id="PRO_5036744343" description="DUF3718 domain-containing protein" evidence="1">
    <location>
        <begin position="23"/>
        <end position="111"/>
    </location>
</feature>
<sequence>MTSKKLALVTLLTSGMIMSVSATEFNAVDESVETNLCIKAAEGNRVAMFNEMRNSGYSDKFIATKVTCNGENILAFVEKHGKNPEKMLNMLDRRTRLTSITDIAKNTLEEK</sequence>
<organism evidence="2 3">
    <name type="scientific">Thalassotalea marina</name>
    <dbReference type="NCBI Taxonomy" id="1673741"/>
    <lineage>
        <taxon>Bacteria</taxon>
        <taxon>Pseudomonadati</taxon>
        <taxon>Pseudomonadota</taxon>
        <taxon>Gammaproteobacteria</taxon>
        <taxon>Alteromonadales</taxon>
        <taxon>Colwelliaceae</taxon>
        <taxon>Thalassotalea</taxon>
    </lineage>
</organism>
<dbReference type="Pfam" id="PF12514">
    <property type="entry name" value="DUF3718"/>
    <property type="match status" value="1"/>
</dbReference>
<dbReference type="EMBL" id="BNCK01000011">
    <property type="protein sequence ID" value="GHG05522.1"/>
    <property type="molecule type" value="Genomic_DNA"/>
</dbReference>
<comment type="caution">
    <text evidence="2">The sequence shown here is derived from an EMBL/GenBank/DDBJ whole genome shotgun (WGS) entry which is preliminary data.</text>
</comment>
<dbReference type="InterPro" id="IPR022193">
    <property type="entry name" value="DUF3718"/>
</dbReference>
<reference evidence="2" key="2">
    <citation type="submission" date="2020-09" db="EMBL/GenBank/DDBJ databases">
        <authorList>
            <person name="Sun Q."/>
            <person name="Kim S."/>
        </authorList>
    </citation>
    <scope>NUCLEOTIDE SEQUENCE</scope>
    <source>
        <strain evidence="2">KCTC 42731</strain>
    </source>
</reference>
<reference evidence="2" key="1">
    <citation type="journal article" date="2014" name="Int. J. Syst. Evol. Microbiol.">
        <title>Complete genome sequence of Corynebacterium casei LMG S-19264T (=DSM 44701T), isolated from a smear-ripened cheese.</title>
        <authorList>
            <consortium name="US DOE Joint Genome Institute (JGI-PGF)"/>
            <person name="Walter F."/>
            <person name="Albersmeier A."/>
            <person name="Kalinowski J."/>
            <person name="Ruckert C."/>
        </authorList>
    </citation>
    <scope>NUCLEOTIDE SEQUENCE</scope>
    <source>
        <strain evidence="2">KCTC 42731</strain>
    </source>
</reference>
<evidence type="ECO:0008006" key="4">
    <source>
        <dbReference type="Google" id="ProtNLM"/>
    </source>
</evidence>
<keyword evidence="1" id="KW-0732">Signal</keyword>
<dbReference type="RefSeq" id="WP_189774159.1">
    <property type="nucleotide sequence ID" value="NZ_BNCK01000011.1"/>
</dbReference>
<keyword evidence="3" id="KW-1185">Reference proteome</keyword>
<dbReference type="AlphaFoldDB" id="A0A919BR78"/>
<accession>A0A919BR78</accession>
<proteinExistence type="predicted"/>
<dbReference type="Proteomes" id="UP000623842">
    <property type="component" value="Unassembled WGS sequence"/>
</dbReference>
<evidence type="ECO:0000313" key="3">
    <source>
        <dbReference type="Proteomes" id="UP000623842"/>
    </source>
</evidence>
<feature type="signal peptide" evidence="1">
    <location>
        <begin position="1"/>
        <end position="22"/>
    </location>
</feature>
<protein>
    <recommendedName>
        <fullName evidence="4">DUF3718 domain-containing protein</fullName>
    </recommendedName>
</protein>
<evidence type="ECO:0000256" key="1">
    <source>
        <dbReference type="SAM" id="SignalP"/>
    </source>
</evidence>
<gene>
    <name evidence="2" type="ORF">GCM10017161_38930</name>
</gene>
<name>A0A919BR78_9GAMM</name>
<evidence type="ECO:0000313" key="2">
    <source>
        <dbReference type="EMBL" id="GHG05522.1"/>
    </source>
</evidence>